<dbReference type="AlphaFoldDB" id="A0A7V4WWQ9"/>
<dbReference type="EMBL" id="DRQG01000161">
    <property type="protein sequence ID" value="HGY57455.1"/>
    <property type="molecule type" value="Genomic_DNA"/>
</dbReference>
<gene>
    <name evidence="1" type="ORF">ENK44_17235</name>
</gene>
<dbReference type="SUPFAM" id="SSF103084">
    <property type="entry name" value="Holliday junction resolvase RusA"/>
    <property type="match status" value="1"/>
</dbReference>
<dbReference type="InterPro" id="IPR036614">
    <property type="entry name" value="RusA-like_sf"/>
</dbReference>
<dbReference type="Proteomes" id="UP000885779">
    <property type="component" value="Unassembled WGS sequence"/>
</dbReference>
<proteinExistence type="predicted"/>
<dbReference type="InterPro" id="IPR008822">
    <property type="entry name" value="Endonuclease_RusA-like"/>
</dbReference>
<dbReference type="GO" id="GO:0000287">
    <property type="term" value="F:magnesium ion binding"/>
    <property type="evidence" value="ECO:0007669"/>
    <property type="project" value="InterPro"/>
</dbReference>
<dbReference type="GO" id="GO:0006310">
    <property type="term" value="P:DNA recombination"/>
    <property type="evidence" value="ECO:0007669"/>
    <property type="project" value="InterPro"/>
</dbReference>
<dbReference type="Gene3D" id="3.30.1330.70">
    <property type="entry name" value="Holliday junction resolvase RusA"/>
    <property type="match status" value="1"/>
</dbReference>
<organism evidence="1">
    <name type="scientific">Caldithrix abyssi</name>
    <dbReference type="NCBI Taxonomy" id="187145"/>
    <lineage>
        <taxon>Bacteria</taxon>
        <taxon>Pseudomonadati</taxon>
        <taxon>Calditrichota</taxon>
        <taxon>Calditrichia</taxon>
        <taxon>Calditrichales</taxon>
        <taxon>Calditrichaceae</taxon>
        <taxon>Caldithrix</taxon>
    </lineage>
</organism>
<comment type="caution">
    <text evidence="1">The sequence shown here is derived from an EMBL/GenBank/DDBJ whole genome shotgun (WGS) entry which is preliminary data.</text>
</comment>
<evidence type="ECO:0000313" key="1">
    <source>
        <dbReference type="EMBL" id="HGY57455.1"/>
    </source>
</evidence>
<reference evidence="1" key="1">
    <citation type="journal article" date="2020" name="mSystems">
        <title>Genome- and Community-Level Interaction Insights into Carbon Utilization and Element Cycling Functions of Hydrothermarchaeota in Hydrothermal Sediment.</title>
        <authorList>
            <person name="Zhou Z."/>
            <person name="Liu Y."/>
            <person name="Xu W."/>
            <person name="Pan J."/>
            <person name="Luo Z.H."/>
            <person name="Li M."/>
        </authorList>
    </citation>
    <scope>NUCLEOTIDE SEQUENCE [LARGE SCALE GENOMIC DNA]</scope>
    <source>
        <strain evidence="1">HyVt-577</strain>
    </source>
</reference>
<dbReference type="Pfam" id="PF05866">
    <property type="entry name" value="RusA"/>
    <property type="match status" value="1"/>
</dbReference>
<sequence length="107" mass="12432">MTRIYTKPKTFGGSTKEGSPYWTFKKDIKEAFKNHKKLNSEFGIKIKLFLDKSRVGKNRNDLDNFLKPIIDALNEISVIEEHKMKSIKIERILVDNTKNEGVDVTFL</sequence>
<name>A0A7V4WWQ9_CALAY</name>
<dbReference type="GO" id="GO:0006281">
    <property type="term" value="P:DNA repair"/>
    <property type="evidence" value="ECO:0007669"/>
    <property type="project" value="InterPro"/>
</dbReference>
<accession>A0A7V4WWQ9</accession>
<protein>
    <submittedName>
        <fullName evidence="1">RusA family crossover junction endodeoxyribonuclease</fullName>
    </submittedName>
</protein>